<keyword evidence="4" id="KW-1185">Reference proteome</keyword>
<dbReference type="EMBL" id="JAKGTI010000001">
    <property type="protein sequence ID" value="MCF4097363.1"/>
    <property type="molecule type" value="Genomic_DNA"/>
</dbReference>
<evidence type="ECO:0000313" key="3">
    <source>
        <dbReference type="EMBL" id="MCF4097363.1"/>
    </source>
</evidence>
<dbReference type="PANTHER" id="PTHR30006">
    <property type="entry name" value="THIAMINE-BINDING PERIPLASMIC PROTEIN-RELATED"/>
    <property type="match status" value="1"/>
</dbReference>
<comment type="caution">
    <text evidence="3">The sequence shown here is derived from an EMBL/GenBank/DDBJ whole genome shotgun (WGS) entry which is preliminary data.</text>
</comment>
<proteinExistence type="predicted"/>
<sequence>MSKTLFAFFMVLLAGQGIFNASSANATSPTQLRVLTSMSGRVFEPYVESFERENPDIDVLVLNKNTNHALGEVALGNGRAFDIFWASSPEAFVMLDAFDHLAPYKGKRYHDFALSAVGWSWKTDRLTNVPSSWNMLLEPRFDGRIGIARPSRSGTTHLIVEQFLQDRGWEDGWQFVLQLSANFATITSRSFGVIDGLKSERFDIGLNIDFLAISEEELSFQYGRPVMLVPGRIAKLRGGGAPDLAERFIDFVLSPRGQQILLNPNINRVPIDPELRQTLSYEKYPALTAALRLSWAAYDPELAARRYWMVNEIFDQFITNQFGRRRAIWRDIRDIEANTDLAQRYRSKIDLAKTYLLTMPIEEHEVDVMQPSPMPGPGTRYAPITAEQKKFQVRWQSQAEMLLTLAENELREITQ</sequence>
<dbReference type="SUPFAM" id="SSF53850">
    <property type="entry name" value="Periplasmic binding protein-like II"/>
    <property type="match status" value="1"/>
</dbReference>
<organism evidence="3 4">
    <name type="scientific">Maritalea mediterranea</name>
    <dbReference type="NCBI Taxonomy" id="2909667"/>
    <lineage>
        <taxon>Bacteria</taxon>
        <taxon>Pseudomonadati</taxon>
        <taxon>Pseudomonadota</taxon>
        <taxon>Alphaproteobacteria</taxon>
        <taxon>Hyphomicrobiales</taxon>
        <taxon>Devosiaceae</taxon>
        <taxon>Maritalea</taxon>
    </lineage>
</organism>
<dbReference type="Gene3D" id="3.40.190.10">
    <property type="entry name" value="Periplasmic binding protein-like II"/>
    <property type="match status" value="2"/>
</dbReference>
<protein>
    <submittedName>
        <fullName evidence="3">Substrate-binding domain-containing protein</fullName>
    </submittedName>
</protein>
<evidence type="ECO:0000256" key="2">
    <source>
        <dbReference type="SAM" id="SignalP"/>
    </source>
</evidence>
<dbReference type="PANTHER" id="PTHR30006:SF25">
    <property type="entry name" value="PHOSPHOGLYCERATE TRANSPORT REGULATORY PROTEIN PGTC"/>
    <property type="match status" value="1"/>
</dbReference>
<dbReference type="Proteomes" id="UP001201217">
    <property type="component" value="Unassembled WGS sequence"/>
</dbReference>
<feature type="signal peptide" evidence="2">
    <location>
        <begin position="1"/>
        <end position="26"/>
    </location>
</feature>
<name>A0ABS9E3K5_9HYPH</name>
<evidence type="ECO:0000256" key="1">
    <source>
        <dbReference type="ARBA" id="ARBA00022729"/>
    </source>
</evidence>
<dbReference type="RefSeq" id="WP_236112931.1">
    <property type="nucleotide sequence ID" value="NZ_JAKGTI010000001.1"/>
</dbReference>
<evidence type="ECO:0000313" key="4">
    <source>
        <dbReference type="Proteomes" id="UP001201217"/>
    </source>
</evidence>
<gene>
    <name evidence="3" type="ORF">L1I42_02540</name>
</gene>
<reference evidence="3 4" key="1">
    <citation type="submission" date="2022-01" db="EMBL/GenBank/DDBJ databases">
        <title>Maritalea mediterranea sp. nov., isolated from marine plastic residues from the Malva-rosa beach (Valencia, Spain).</title>
        <authorList>
            <person name="Vidal-Verdu A."/>
            <person name="Molina-Menor E."/>
            <person name="Pascual J."/>
            <person name="Pereto J."/>
            <person name="Porcar M."/>
        </authorList>
    </citation>
    <scope>NUCLEOTIDE SEQUENCE [LARGE SCALE GENOMIC DNA]</scope>
    <source>
        <strain evidence="3 4">P4.10X</strain>
    </source>
</reference>
<keyword evidence="1 2" id="KW-0732">Signal</keyword>
<feature type="chain" id="PRO_5046740811" evidence="2">
    <location>
        <begin position="27"/>
        <end position="415"/>
    </location>
</feature>
<dbReference type="Pfam" id="PF13343">
    <property type="entry name" value="SBP_bac_6"/>
    <property type="match status" value="1"/>
</dbReference>
<accession>A0ABS9E3K5</accession>